<gene>
    <name evidence="1" type="ORF">G5B05_12270</name>
</gene>
<evidence type="ECO:0000313" key="1">
    <source>
        <dbReference type="EMBL" id="NSE17164.1"/>
    </source>
</evidence>
<evidence type="ECO:0000313" key="2">
    <source>
        <dbReference type="Proteomes" id="UP000768180"/>
    </source>
</evidence>
<name>A0ABX2GGR7_9FIRM</name>
<organism evidence="1 2">
    <name type="scientific">Fusicatenibacter saccharivorans</name>
    <dbReference type="NCBI Taxonomy" id="1150298"/>
    <lineage>
        <taxon>Bacteria</taxon>
        <taxon>Bacillati</taxon>
        <taxon>Bacillota</taxon>
        <taxon>Clostridia</taxon>
        <taxon>Lachnospirales</taxon>
        <taxon>Lachnospiraceae</taxon>
        <taxon>Fusicatenibacter</taxon>
    </lineage>
</organism>
<comment type="caution">
    <text evidence="1">The sequence shown here is derived from an EMBL/GenBank/DDBJ whole genome shotgun (WGS) entry which is preliminary data.</text>
</comment>
<dbReference type="Proteomes" id="UP000768180">
    <property type="component" value="Unassembled WGS sequence"/>
</dbReference>
<keyword evidence="2" id="KW-1185">Reference proteome</keyword>
<dbReference type="EMBL" id="JAAITQ010000025">
    <property type="protein sequence ID" value="NSE17164.1"/>
    <property type="molecule type" value="Genomic_DNA"/>
</dbReference>
<accession>A0ABX2GGR7</accession>
<protein>
    <submittedName>
        <fullName evidence="1">Uncharacterized protein</fullName>
    </submittedName>
</protein>
<dbReference type="RefSeq" id="WP_173830178.1">
    <property type="nucleotide sequence ID" value="NZ_JAAITQ010000025.1"/>
</dbReference>
<sequence>MKEHEKKQGKIQLQINITRSEFQRSFKNHYGMYKNTGTDMPYHSRLLMLFYSVECGLKSLILKKIGKNTYEDLKFYYEINGKKVPGHDLKAMTKEVGIETRFPLKKIQLKGGGFILPGKYNELWRYGAHIENEEEEQREEKTLVQIAEWLLQRI</sequence>
<proteinExistence type="predicted"/>
<reference evidence="1 2" key="1">
    <citation type="journal article" date="2020" name="Cell Host Microbe">
        <title>Functional and Genomic Variation between Human-Derived Isolates of Lachnospiraceae Reveals Inter- and Intra-Species Diversity.</title>
        <authorList>
            <person name="Sorbara M.T."/>
            <person name="Littmann E.R."/>
            <person name="Fontana E."/>
            <person name="Moody T.U."/>
            <person name="Kohout C.E."/>
            <person name="Gjonbalaj M."/>
            <person name="Eaton V."/>
            <person name="Seok R."/>
            <person name="Leiner I.M."/>
            <person name="Pamer E.G."/>
        </authorList>
    </citation>
    <scope>NUCLEOTIDE SEQUENCE [LARGE SCALE GENOMIC DNA]</scope>
    <source>
        <strain evidence="1 2">MSK.14.54</strain>
    </source>
</reference>